<dbReference type="GO" id="GO:0016926">
    <property type="term" value="P:protein desumoylation"/>
    <property type="evidence" value="ECO:0007669"/>
    <property type="project" value="TreeGrafter"/>
</dbReference>
<evidence type="ECO:0000313" key="7">
    <source>
        <dbReference type="EnsemblPlants" id="EMT04475"/>
    </source>
</evidence>
<feature type="domain" description="Ubiquitin-like protease family profile" evidence="6">
    <location>
        <begin position="389"/>
        <end position="847"/>
    </location>
</feature>
<dbReference type="AlphaFoldDB" id="M8ARX4"/>
<feature type="compositionally biased region" description="Basic and acidic residues" evidence="5">
    <location>
        <begin position="84"/>
        <end position="95"/>
    </location>
</feature>
<dbReference type="PANTHER" id="PTHR12606">
    <property type="entry name" value="SENTRIN/SUMO-SPECIFIC PROTEASE"/>
    <property type="match status" value="1"/>
</dbReference>
<feature type="compositionally biased region" description="Low complexity" evidence="5">
    <location>
        <begin position="325"/>
        <end position="334"/>
    </location>
</feature>
<feature type="compositionally biased region" description="Low complexity" evidence="5">
    <location>
        <begin position="138"/>
        <end position="147"/>
    </location>
</feature>
<dbReference type="ExpressionAtlas" id="M8ARX4">
    <property type="expression patterns" value="baseline"/>
</dbReference>
<proteinExistence type="inferred from homology"/>
<evidence type="ECO:0000256" key="1">
    <source>
        <dbReference type="ARBA" id="ARBA00005234"/>
    </source>
</evidence>
<dbReference type="InterPro" id="IPR038765">
    <property type="entry name" value="Papain-like_cys_pep_sf"/>
</dbReference>
<dbReference type="Gene3D" id="3.40.395.10">
    <property type="entry name" value="Adenoviral Proteinase, Chain A"/>
    <property type="match status" value="1"/>
</dbReference>
<organism evidence="7">
    <name type="scientific">Aegilops tauschii</name>
    <name type="common">Tausch's goatgrass</name>
    <name type="synonym">Aegilops squarrosa</name>
    <dbReference type="NCBI Taxonomy" id="37682"/>
    <lineage>
        <taxon>Eukaryota</taxon>
        <taxon>Viridiplantae</taxon>
        <taxon>Streptophyta</taxon>
        <taxon>Embryophyta</taxon>
        <taxon>Tracheophyta</taxon>
        <taxon>Spermatophyta</taxon>
        <taxon>Magnoliopsida</taxon>
        <taxon>Liliopsida</taxon>
        <taxon>Poales</taxon>
        <taxon>Poaceae</taxon>
        <taxon>BOP clade</taxon>
        <taxon>Pooideae</taxon>
        <taxon>Triticodae</taxon>
        <taxon>Triticeae</taxon>
        <taxon>Triticinae</taxon>
        <taxon>Aegilops</taxon>
    </lineage>
</organism>
<keyword evidence="3" id="KW-0378">Hydrolase</keyword>
<dbReference type="PANTHER" id="PTHR12606:SF113">
    <property type="entry name" value="UBIQUITIN-LIKE PROTEASE FAMILY PROFILE DOMAIN-CONTAINING PROTEIN"/>
    <property type="match status" value="1"/>
</dbReference>
<dbReference type="InterPro" id="IPR003653">
    <property type="entry name" value="Peptidase_C48_C"/>
</dbReference>
<reference evidence="7" key="1">
    <citation type="submission" date="2015-06" db="UniProtKB">
        <authorList>
            <consortium name="EnsemblPlants"/>
        </authorList>
    </citation>
    <scope>IDENTIFICATION</scope>
</reference>
<dbReference type="GO" id="GO:0016929">
    <property type="term" value="F:deSUMOylase activity"/>
    <property type="evidence" value="ECO:0007669"/>
    <property type="project" value="TreeGrafter"/>
</dbReference>
<name>M8ARX4_AEGTA</name>
<keyword evidence="4" id="KW-0788">Thiol protease</keyword>
<evidence type="ECO:0000256" key="2">
    <source>
        <dbReference type="ARBA" id="ARBA00022670"/>
    </source>
</evidence>
<sequence>MSPSSSPEEEVPSSPEEQDHLSNRPISPASATPEVPKASNPTQVEAKEVQLSDIAPIMLDDTDVKTKIDDIAELDIAEDFDNRPSKKAKISESRVLEPSPMSPTMKTSSPGSECFESFVPESDNQMNHDTLPSPPSPSSSTISPVFPLHDIKEPNSHKEIKVDETYDYLPQDYTLTDHDLRAHIAIESSLRKQLLVQIDGSSVLQHQLMCLLDEKEWVNDDVPKASNPTQVEAKEVQLSDIAPIMLDDTDVKTKIDDIAEMDIVEDFDNRPSKKAKISESRVLEPSPMSPTMKTSSPGSECFESFVPESDNQMNHDTLPSPPSPSSSTISPVFPLHDIKEPNSHKEIKVDETYDYLPQDYTLTDHDLCAHIAIESSLRKQLLVQIDGSSVLQHQLMCLLDEKEWVINAYICCIKDQIHLQNDNKVYFESPFVTSLFKRDGTIGIQEGSAFMTEIVLEYMQHDMIKLPINANNTHWYLAVVNTKKCEVQVLDSLCWNSDRDDLANTLRGMQFHLDLLKSQKLEMITSFRFKLASILLCWKTNTAAMTTIVEESDDDSKSLISILSNMTLHELTAGLCSFIKSINYTEILEKVWIRSSKPYPISLSLRKLQGLLKDDLSMDRDCFNLIIRKIMLDDIQTSQKTKQLIAKHYLDMKFWMTTDFGRHPDFRKKLDVEQLANSVRSWPGIKYNVSTCKSIHIPVQCIDEFILFTLDQDTRTVYILDPTPINPMYRYNPLAKYVKKIIWISEHLPKAMSKACPGSRWNEDILLWHHRILDDIPVYNRELSGYLVPLFMSTWEDERPHLPFLKDGYELRKLILGQLLTFKDNECEDNMTAGVLDFINCIRKIQS</sequence>
<dbReference type="GO" id="GO:0005634">
    <property type="term" value="C:nucleus"/>
    <property type="evidence" value="ECO:0007669"/>
    <property type="project" value="TreeGrafter"/>
</dbReference>
<evidence type="ECO:0000256" key="3">
    <source>
        <dbReference type="ARBA" id="ARBA00022801"/>
    </source>
</evidence>
<dbReference type="SUPFAM" id="SSF54001">
    <property type="entry name" value="Cysteine proteinases"/>
    <property type="match status" value="1"/>
</dbReference>
<evidence type="ECO:0000256" key="5">
    <source>
        <dbReference type="SAM" id="MobiDB-lite"/>
    </source>
</evidence>
<comment type="similarity">
    <text evidence="1">Belongs to the peptidase C48 family.</text>
</comment>
<evidence type="ECO:0000256" key="4">
    <source>
        <dbReference type="ARBA" id="ARBA00022807"/>
    </source>
</evidence>
<dbReference type="EnsemblPlants" id="EMT04475">
    <property type="protein sequence ID" value="EMT04475"/>
    <property type="gene ID" value="F775_03162"/>
</dbReference>
<feature type="region of interest" description="Disordered" evidence="5">
    <location>
        <begin position="271"/>
        <end position="338"/>
    </location>
</feature>
<feature type="compositionally biased region" description="Low complexity" evidence="5">
    <location>
        <begin position="98"/>
        <end position="110"/>
    </location>
</feature>
<feature type="region of interest" description="Disordered" evidence="5">
    <location>
        <begin position="1"/>
        <end position="53"/>
    </location>
</feature>
<keyword evidence="2" id="KW-0645">Protease</keyword>
<dbReference type="Pfam" id="PF02902">
    <property type="entry name" value="Peptidase_C48"/>
    <property type="match status" value="1"/>
</dbReference>
<accession>M8ARX4</accession>
<feature type="region of interest" description="Disordered" evidence="5">
    <location>
        <begin position="84"/>
        <end position="150"/>
    </location>
</feature>
<dbReference type="GO" id="GO:0006508">
    <property type="term" value="P:proteolysis"/>
    <property type="evidence" value="ECO:0007669"/>
    <property type="project" value="UniProtKB-KW"/>
</dbReference>
<protein>
    <recommendedName>
        <fullName evidence="6">Ubiquitin-like protease family profile domain-containing protein</fullName>
    </recommendedName>
</protein>
<feature type="compositionally biased region" description="Low complexity" evidence="5">
    <location>
        <begin position="285"/>
        <end position="297"/>
    </location>
</feature>
<evidence type="ECO:0000259" key="6">
    <source>
        <dbReference type="PROSITE" id="PS50600"/>
    </source>
</evidence>
<dbReference type="PROSITE" id="PS50600">
    <property type="entry name" value="ULP_PROTEASE"/>
    <property type="match status" value="1"/>
</dbReference>
<feature type="compositionally biased region" description="Basic and acidic residues" evidence="5">
    <location>
        <begin position="271"/>
        <end position="282"/>
    </location>
</feature>